<keyword evidence="3 5" id="KW-0235">DNA replication</keyword>
<keyword evidence="10" id="KW-1185">Reference proteome</keyword>
<accession>H2ARN9</accession>
<dbReference type="GO" id="GO:0003682">
    <property type="term" value="F:chromatin binding"/>
    <property type="evidence" value="ECO:0007669"/>
    <property type="project" value="EnsemblFungi"/>
</dbReference>
<comment type="similarity">
    <text evidence="2 5">Belongs to the ORC2 family.</text>
</comment>
<protein>
    <recommendedName>
        <fullName evidence="5">Origin recognition complex subunit 2</fullName>
    </recommendedName>
</protein>
<dbReference type="STRING" id="1071382.H2ARN9"/>
<comment type="function">
    <text evidence="5">Component of the origin recognition complex (ORC) that binds origins of replication. DNA-binding is ATP-dependent. ORC is required to assemble the pre-replication complex necessary to initiate DNA replication.</text>
</comment>
<dbReference type="GO" id="GO:0031261">
    <property type="term" value="C:DNA replication preinitiation complex"/>
    <property type="evidence" value="ECO:0007669"/>
    <property type="project" value="EnsemblFungi"/>
</dbReference>
<dbReference type="GO" id="GO:0005656">
    <property type="term" value="C:nuclear pre-replicative complex"/>
    <property type="evidence" value="ECO:0007669"/>
    <property type="project" value="EnsemblFungi"/>
</dbReference>
<dbReference type="AlphaFoldDB" id="H2ARN9"/>
<evidence type="ECO:0000256" key="6">
    <source>
        <dbReference type="SAM" id="MobiDB-lite"/>
    </source>
</evidence>
<dbReference type="GO" id="GO:0000781">
    <property type="term" value="C:chromosome, telomeric region"/>
    <property type="evidence" value="ECO:0007669"/>
    <property type="project" value="GOC"/>
</dbReference>
<sequence length="653" mass="75713">MVDMTKEEDGIVAHKDILSSPKKRSNSPSKIVAVEDSTTRRRPHSKKNSLEKVKLPESNANSIKDENVQEIPDMPQQPRRKRGRPRKSESEKHIDTSKPNKMQKMGDHEINGSISAENILPRTTRKRGNNKPAAATRTSDDDDDDNSRSLDEEEDFTPESSFDESDKLEDIELSPELDRKSSKSKRHTLQNDVLAPSTPSKTKRKKVERDFTSPLKREILNNLKEYKDNSSNFNLKLSKNFVPTPLPKNYDKEYMKKLNMEKSTNMNFFDTFEGYFDQKKTVKGIFKSKNTMAMAPEVTREEFTIVSNYFNKYYLKREREKLFEIQKKMYTQYWFELSQGFSLLFYGIGSKREFLENFAIHYLSPKLKQVELHSQKKKENVNHSIPCIIVNGYNPTCNYRDVYKDVSNILYPEELTRNETKYWGNHVILQIQKMIQFYKTQPQHIKLIIVVHNLDGPSVRKEAFQTMLSSLALIKQIAIIASTDHIYAPILWDNVIAQNYNFIFHNVTNYEPSKVESSFQDVMKLGRKESTSNAEGARFVLQSLTNNSKKLYKLLLETQLHNMETDGKNPKGVVAPTKRGALTFGVELKRFHHLCTADFIVSNEMSLRTMLKEFIDHKMAFISKNQAGAEFVFVTYNYSEMKKLLDTVATEIK</sequence>
<dbReference type="GO" id="GO:0031509">
    <property type="term" value="P:subtelomeric heterochromatin formation"/>
    <property type="evidence" value="ECO:0007669"/>
    <property type="project" value="EnsemblFungi"/>
</dbReference>
<comment type="subunit">
    <text evidence="5">Component of the origin recognition complex (ORC).</text>
</comment>
<dbReference type="Pfam" id="PF24882">
    <property type="entry name" value="WHD_ORC2"/>
    <property type="match status" value="1"/>
</dbReference>
<evidence type="ECO:0000313" key="9">
    <source>
        <dbReference type="EMBL" id="CCF57039.1"/>
    </source>
</evidence>
<dbReference type="OrthoDB" id="346673at2759"/>
<dbReference type="Pfam" id="PF04084">
    <property type="entry name" value="RecA-like_ORC2"/>
    <property type="match status" value="1"/>
</dbReference>
<evidence type="ECO:0000313" key="10">
    <source>
        <dbReference type="Proteomes" id="UP000005220"/>
    </source>
</evidence>
<dbReference type="Proteomes" id="UP000005220">
    <property type="component" value="Chromosome 3"/>
</dbReference>
<feature type="compositionally biased region" description="Basic and acidic residues" evidence="6">
    <location>
        <begin position="1"/>
        <end position="17"/>
    </location>
</feature>
<evidence type="ECO:0000259" key="7">
    <source>
        <dbReference type="Pfam" id="PF04084"/>
    </source>
</evidence>
<keyword evidence="4 5" id="KW-0539">Nucleus</keyword>
<evidence type="ECO:0000256" key="2">
    <source>
        <dbReference type="ARBA" id="ARBA00007421"/>
    </source>
</evidence>
<organism evidence="9 10">
    <name type="scientific">Kazachstania africana (strain ATCC 22294 / BCRC 22015 / CBS 2517 / CECT 1963 / NBRC 1671 / NRRL Y-8276)</name>
    <name type="common">Yeast</name>
    <name type="synonym">Kluyveromyces africanus</name>
    <dbReference type="NCBI Taxonomy" id="1071382"/>
    <lineage>
        <taxon>Eukaryota</taxon>
        <taxon>Fungi</taxon>
        <taxon>Dikarya</taxon>
        <taxon>Ascomycota</taxon>
        <taxon>Saccharomycotina</taxon>
        <taxon>Saccharomycetes</taxon>
        <taxon>Saccharomycetales</taxon>
        <taxon>Saccharomycetaceae</taxon>
        <taxon>Kazachstania</taxon>
    </lineage>
</organism>
<feature type="compositionally biased region" description="Basic and acidic residues" evidence="6">
    <location>
        <begin position="164"/>
        <end position="181"/>
    </location>
</feature>
<feature type="compositionally biased region" description="Acidic residues" evidence="6">
    <location>
        <begin position="140"/>
        <end position="163"/>
    </location>
</feature>
<dbReference type="GeneID" id="13884959"/>
<feature type="domain" description="Origin recognition complex subunit 2 winged-helix" evidence="8">
    <location>
        <begin position="579"/>
        <end position="640"/>
    </location>
</feature>
<evidence type="ECO:0000256" key="3">
    <source>
        <dbReference type="ARBA" id="ARBA00022705"/>
    </source>
</evidence>
<dbReference type="GO" id="GO:0005664">
    <property type="term" value="C:nuclear origin of replication recognition complex"/>
    <property type="evidence" value="ECO:0007669"/>
    <property type="project" value="UniProtKB-UniRule"/>
</dbReference>
<reference evidence="9 10" key="1">
    <citation type="journal article" date="2011" name="Proc. Natl. Acad. Sci. U.S.A.">
        <title>Evolutionary erosion of yeast sex chromosomes by mating-type switching accidents.</title>
        <authorList>
            <person name="Gordon J.L."/>
            <person name="Armisen D."/>
            <person name="Proux-Wera E."/>
            <person name="Oheigeartaigh S.S."/>
            <person name="Byrne K.P."/>
            <person name="Wolfe K.H."/>
        </authorList>
    </citation>
    <scope>NUCLEOTIDE SEQUENCE [LARGE SCALE GENOMIC DNA]</scope>
    <source>
        <strain evidence="10">ATCC 22294 / BCRC 22015 / CBS 2517 / CECT 1963 / NBRC 1671 / NRRL Y-8276</strain>
    </source>
</reference>
<dbReference type="InParanoid" id="H2ARN9"/>
<dbReference type="HOGENOM" id="CLU_022671_0_0_1"/>
<evidence type="ECO:0000259" key="8">
    <source>
        <dbReference type="Pfam" id="PF24882"/>
    </source>
</evidence>
<dbReference type="KEGG" id="kaf:KAFR_0C00440"/>
<dbReference type="GO" id="GO:0006270">
    <property type="term" value="P:DNA replication initiation"/>
    <property type="evidence" value="ECO:0007669"/>
    <property type="project" value="EnsemblFungi"/>
</dbReference>
<dbReference type="PANTHER" id="PTHR14052">
    <property type="entry name" value="ORIGIN RECOGNITION COMPLEX SUBUNIT 2"/>
    <property type="match status" value="1"/>
</dbReference>
<dbReference type="FunCoup" id="H2ARN9">
    <property type="interactions" value="1126"/>
</dbReference>
<name>H2ARN9_KAZAF</name>
<evidence type="ECO:0000256" key="5">
    <source>
        <dbReference type="RuleBase" id="RU368084"/>
    </source>
</evidence>
<dbReference type="GO" id="GO:0030466">
    <property type="term" value="P:silent mating-type cassette heterochromatin formation"/>
    <property type="evidence" value="ECO:0007669"/>
    <property type="project" value="EnsemblFungi"/>
</dbReference>
<feature type="region of interest" description="Disordered" evidence="6">
    <location>
        <begin position="1"/>
        <end position="210"/>
    </location>
</feature>
<dbReference type="PANTHER" id="PTHR14052:SF0">
    <property type="entry name" value="ORIGIN RECOGNITION COMPLEX SUBUNIT 2"/>
    <property type="match status" value="1"/>
</dbReference>
<dbReference type="InterPro" id="IPR056773">
    <property type="entry name" value="WHD_ORC2"/>
</dbReference>
<dbReference type="InterPro" id="IPR056772">
    <property type="entry name" value="RecA-like_ORC2"/>
</dbReference>
<evidence type="ECO:0000256" key="4">
    <source>
        <dbReference type="ARBA" id="ARBA00023242"/>
    </source>
</evidence>
<gene>
    <name evidence="9" type="primary">KAFR0C00440</name>
    <name evidence="9" type="ORF">KAFR_0C00440</name>
</gene>
<dbReference type="EMBL" id="HE650823">
    <property type="protein sequence ID" value="CCF57039.1"/>
    <property type="molecule type" value="Genomic_DNA"/>
</dbReference>
<dbReference type="eggNOG" id="KOG2928">
    <property type="taxonomic scope" value="Eukaryota"/>
</dbReference>
<evidence type="ECO:0000256" key="1">
    <source>
        <dbReference type="ARBA" id="ARBA00004123"/>
    </source>
</evidence>
<proteinExistence type="inferred from homology"/>
<dbReference type="GO" id="GO:0006267">
    <property type="term" value="P:pre-replicative complex assembly involved in nuclear cell cycle DNA replication"/>
    <property type="evidence" value="ECO:0007669"/>
    <property type="project" value="EnsemblFungi"/>
</dbReference>
<dbReference type="InterPro" id="IPR007220">
    <property type="entry name" value="ORC2"/>
</dbReference>
<dbReference type="RefSeq" id="XP_003956174.1">
    <property type="nucleotide sequence ID" value="XM_003956125.1"/>
</dbReference>
<comment type="subcellular location">
    <subcellularLocation>
        <location evidence="1 5">Nucleus</location>
    </subcellularLocation>
</comment>
<feature type="compositionally biased region" description="Basic and acidic residues" evidence="6">
    <location>
        <begin position="86"/>
        <end position="110"/>
    </location>
</feature>
<dbReference type="GO" id="GO:0003688">
    <property type="term" value="F:DNA replication origin binding"/>
    <property type="evidence" value="ECO:0007669"/>
    <property type="project" value="UniProtKB-UniRule"/>
</dbReference>
<feature type="domain" description="Origin recognition complex subunit 2 RecA-like" evidence="7">
    <location>
        <begin position="318"/>
        <end position="507"/>
    </location>
</feature>